<reference evidence="1 2" key="1">
    <citation type="submission" date="2024-05" db="EMBL/GenBank/DDBJ databases">
        <title>Culex pipiens pipiens assembly and annotation.</title>
        <authorList>
            <person name="Alout H."/>
            <person name="Durand T."/>
        </authorList>
    </citation>
    <scope>NUCLEOTIDE SEQUENCE [LARGE SCALE GENOMIC DNA]</scope>
    <source>
        <strain evidence="1">HA-2024</strain>
        <tissue evidence="1">Whole body</tissue>
    </source>
</reference>
<accession>A0ABD1DQH5</accession>
<gene>
    <name evidence="1" type="ORF">pipiens_006597</name>
</gene>
<proteinExistence type="predicted"/>
<organism evidence="1 2">
    <name type="scientific">Culex pipiens pipiens</name>
    <name type="common">Northern house mosquito</name>
    <dbReference type="NCBI Taxonomy" id="38569"/>
    <lineage>
        <taxon>Eukaryota</taxon>
        <taxon>Metazoa</taxon>
        <taxon>Ecdysozoa</taxon>
        <taxon>Arthropoda</taxon>
        <taxon>Hexapoda</taxon>
        <taxon>Insecta</taxon>
        <taxon>Pterygota</taxon>
        <taxon>Neoptera</taxon>
        <taxon>Endopterygota</taxon>
        <taxon>Diptera</taxon>
        <taxon>Nematocera</taxon>
        <taxon>Culicoidea</taxon>
        <taxon>Culicidae</taxon>
        <taxon>Culicinae</taxon>
        <taxon>Culicini</taxon>
        <taxon>Culex</taxon>
        <taxon>Culex</taxon>
    </lineage>
</organism>
<sequence>MTATAIFPVHGAKPAPTLPETGRDKPVRGWLPRIKCSQAGSAHKSWARFGSRTLTLARPPCHYAGSCAVLGTSDWALQPEDEHLGNGVAGMLACLGHGYQWRVLFKENALRRAVEDEVRESVRNERVAGGVANVRRNR</sequence>
<dbReference type="Proteomes" id="UP001562425">
    <property type="component" value="Unassembled WGS sequence"/>
</dbReference>
<name>A0ABD1DQH5_CULPP</name>
<dbReference type="AlphaFoldDB" id="A0ABD1DQH5"/>
<keyword evidence="2" id="KW-1185">Reference proteome</keyword>
<comment type="caution">
    <text evidence="1">The sequence shown here is derived from an EMBL/GenBank/DDBJ whole genome shotgun (WGS) entry which is preliminary data.</text>
</comment>
<evidence type="ECO:0000313" key="1">
    <source>
        <dbReference type="EMBL" id="KAL1401435.1"/>
    </source>
</evidence>
<evidence type="ECO:0000313" key="2">
    <source>
        <dbReference type="Proteomes" id="UP001562425"/>
    </source>
</evidence>
<protein>
    <submittedName>
        <fullName evidence="1">Uncharacterized protein</fullName>
    </submittedName>
</protein>
<dbReference type="EMBL" id="JBEHCU010004844">
    <property type="protein sequence ID" value="KAL1401435.1"/>
    <property type="molecule type" value="Genomic_DNA"/>
</dbReference>